<name>A0A938Y1C9_9ACTN</name>
<dbReference type="InterPro" id="IPR051406">
    <property type="entry name" value="PLD_domain"/>
</dbReference>
<evidence type="ECO:0000256" key="7">
    <source>
        <dbReference type="SAM" id="MobiDB-lite"/>
    </source>
</evidence>
<feature type="domain" description="Phospholipase D-like" evidence="9">
    <location>
        <begin position="277"/>
        <end position="413"/>
    </location>
</feature>
<dbReference type="AlphaFoldDB" id="A0A938Y1C9"/>
<dbReference type="Proteomes" id="UP000663791">
    <property type="component" value="Unassembled WGS sequence"/>
</dbReference>
<keyword evidence="8" id="KW-0732">Signal</keyword>
<dbReference type="RefSeq" id="WP_205291676.1">
    <property type="nucleotide sequence ID" value="NZ_CP074406.1"/>
</dbReference>
<keyword evidence="5" id="KW-0442">Lipid degradation</keyword>
<dbReference type="EMBL" id="JAERTX010000008">
    <property type="protein sequence ID" value="MBM9460367.1"/>
    <property type="molecule type" value="Genomic_DNA"/>
</dbReference>
<dbReference type="PANTHER" id="PTHR43856:SF1">
    <property type="entry name" value="MITOCHONDRIAL CARDIOLIPIN HYDROLASE"/>
    <property type="match status" value="1"/>
</dbReference>
<evidence type="ECO:0000256" key="6">
    <source>
        <dbReference type="ARBA" id="ARBA00023098"/>
    </source>
</evidence>
<evidence type="ECO:0000256" key="4">
    <source>
        <dbReference type="ARBA" id="ARBA00022801"/>
    </source>
</evidence>
<keyword evidence="4" id="KW-0378">Hydrolase</keyword>
<evidence type="ECO:0000256" key="5">
    <source>
        <dbReference type="ARBA" id="ARBA00022963"/>
    </source>
</evidence>
<comment type="catalytic activity">
    <reaction evidence="1">
        <text>a 1,2-diacyl-sn-glycero-3-phosphocholine + H2O = a 1,2-diacyl-sn-glycero-3-phosphate + choline + H(+)</text>
        <dbReference type="Rhea" id="RHEA:14445"/>
        <dbReference type="ChEBI" id="CHEBI:15354"/>
        <dbReference type="ChEBI" id="CHEBI:15377"/>
        <dbReference type="ChEBI" id="CHEBI:15378"/>
        <dbReference type="ChEBI" id="CHEBI:57643"/>
        <dbReference type="ChEBI" id="CHEBI:58608"/>
        <dbReference type="EC" id="3.1.4.4"/>
    </reaction>
</comment>
<dbReference type="Pfam" id="PF13091">
    <property type="entry name" value="PLDc_2"/>
    <property type="match status" value="2"/>
</dbReference>
<evidence type="ECO:0000256" key="8">
    <source>
        <dbReference type="SAM" id="SignalP"/>
    </source>
</evidence>
<gene>
    <name evidence="10" type="ORF">JK386_10675</name>
</gene>
<dbReference type="GO" id="GO:0004630">
    <property type="term" value="F:phospholipase D activity"/>
    <property type="evidence" value="ECO:0007669"/>
    <property type="project" value="UniProtKB-EC"/>
</dbReference>
<dbReference type="InterPro" id="IPR025202">
    <property type="entry name" value="PLD-like_dom"/>
</dbReference>
<feature type="signal peptide" evidence="8">
    <location>
        <begin position="1"/>
        <end position="22"/>
    </location>
</feature>
<comment type="similarity">
    <text evidence="2">Belongs to the phospholipase D family.</text>
</comment>
<evidence type="ECO:0000313" key="10">
    <source>
        <dbReference type="EMBL" id="MBM9460367.1"/>
    </source>
</evidence>
<keyword evidence="6" id="KW-0443">Lipid metabolism</keyword>
<proteinExistence type="inferred from homology"/>
<evidence type="ECO:0000259" key="9">
    <source>
        <dbReference type="Pfam" id="PF13091"/>
    </source>
</evidence>
<feature type="domain" description="Phospholipase D-like" evidence="9">
    <location>
        <begin position="87"/>
        <end position="217"/>
    </location>
</feature>
<reference evidence="10" key="1">
    <citation type="submission" date="2021-01" db="EMBL/GenBank/DDBJ databases">
        <title>Novel species in genus Nocardioides.</title>
        <authorList>
            <person name="Zhang G."/>
        </authorList>
    </citation>
    <scope>NUCLEOTIDE SEQUENCE</scope>
    <source>
        <strain evidence="10">Zg-536</strain>
    </source>
</reference>
<dbReference type="SUPFAM" id="SSF56024">
    <property type="entry name" value="Phospholipase D/nuclease"/>
    <property type="match status" value="2"/>
</dbReference>
<dbReference type="GO" id="GO:0016891">
    <property type="term" value="F:RNA endonuclease activity producing 5'-phosphomonoesters, hydrolytic mechanism"/>
    <property type="evidence" value="ECO:0007669"/>
    <property type="project" value="TreeGrafter"/>
</dbReference>
<protein>
    <recommendedName>
        <fullName evidence="3">phospholipase D</fullName>
        <ecNumber evidence="3">3.1.4.4</ecNumber>
    </recommendedName>
</protein>
<dbReference type="EC" id="3.1.4.4" evidence="3"/>
<feature type="region of interest" description="Disordered" evidence="7">
    <location>
        <begin position="34"/>
        <end position="68"/>
    </location>
</feature>
<keyword evidence="11" id="KW-1185">Reference proteome</keyword>
<dbReference type="Gene3D" id="3.30.870.10">
    <property type="entry name" value="Endonuclease Chain A"/>
    <property type="match status" value="2"/>
</dbReference>
<dbReference type="PANTHER" id="PTHR43856">
    <property type="entry name" value="CARDIOLIPIN HYDROLASE"/>
    <property type="match status" value="1"/>
</dbReference>
<evidence type="ECO:0000313" key="11">
    <source>
        <dbReference type="Proteomes" id="UP000663791"/>
    </source>
</evidence>
<sequence>MRLLSVTLLALLLPLLSVPAQAVADPGTAVAAAAPGGGLAQKDDRKKSSTWKPPAGATFNNPLGRKASRDRVHDRIHDAIRNTPRGSTIRIATYNLDRRNTAKLLMRARKRGVAVQIVVNDNLINPVIVDLQNKLGKNPKRRNFLVICKAACRSPHPGGNQHMKIASFSRSGAAKHVVISTSGNLTYGAAAGQWNDAFSVVGDASLYNAWTQVFTQLKKDRSAKPRQLVYQSETVWAQFQRQARSVALTPASGDQQYARLKQVSCKTAPGFGAGGRTKVRINMYAWYGKRGERLAKRVATMAKHGCKIHVVGSVVGDSVVRILQRAGIPVRVADWDWGMKDATSGKGRVYGARCYAHLKYVTVDGKFRGRNTKMVWTGSENWSGPGLSSDEVTFEIHDRKVLAAYNKHWYKMWKNNQITHAPGIEPIKRPCA</sequence>
<organism evidence="10 11">
    <name type="scientific">Nocardioides faecalis</name>
    <dbReference type="NCBI Taxonomy" id="2803858"/>
    <lineage>
        <taxon>Bacteria</taxon>
        <taxon>Bacillati</taxon>
        <taxon>Actinomycetota</taxon>
        <taxon>Actinomycetes</taxon>
        <taxon>Propionibacteriales</taxon>
        <taxon>Nocardioidaceae</taxon>
        <taxon>Nocardioides</taxon>
    </lineage>
</organism>
<comment type="caution">
    <text evidence="10">The sequence shown here is derived from an EMBL/GenBank/DDBJ whole genome shotgun (WGS) entry which is preliminary data.</text>
</comment>
<dbReference type="GO" id="GO:0016042">
    <property type="term" value="P:lipid catabolic process"/>
    <property type="evidence" value="ECO:0007669"/>
    <property type="project" value="UniProtKB-KW"/>
</dbReference>
<feature type="chain" id="PRO_5037597438" description="phospholipase D" evidence="8">
    <location>
        <begin position="23"/>
        <end position="432"/>
    </location>
</feature>
<evidence type="ECO:0000256" key="1">
    <source>
        <dbReference type="ARBA" id="ARBA00000798"/>
    </source>
</evidence>
<accession>A0A938Y1C9</accession>
<evidence type="ECO:0000256" key="3">
    <source>
        <dbReference type="ARBA" id="ARBA00012027"/>
    </source>
</evidence>
<evidence type="ECO:0000256" key="2">
    <source>
        <dbReference type="ARBA" id="ARBA00008664"/>
    </source>
</evidence>